<dbReference type="PROSITE" id="PS00486">
    <property type="entry name" value="DNA_MISMATCH_REPAIR_2"/>
    <property type="match status" value="1"/>
</dbReference>
<dbReference type="InterPro" id="IPR007861">
    <property type="entry name" value="DNA_mismatch_repair_MutS_clamp"/>
</dbReference>
<evidence type="ECO:0000256" key="2">
    <source>
        <dbReference type="ARBA" id="ARBA00022741"/>
    </source>
</evidence>
<dbReference type="GO" id="GO:0032301">
    <property type="term" value="C:MutSalpha complex"/>
    <property type="evidence" value="ECO:0007669"/>
    <property type="project" value="TreeGrafter"/>
</dbReference>
<dbReference type="Pfam" id="PF05190">
    <property type="entry name" value="MutS_IV"/>
    <property type="match status" value="1"/>
</dbReference>
<evidence type="ECO:0000256" key="4">
    <source>
        <dbReference type="ARBA" id="ARBA00023125"/>
    </source>
</evidence>
<dbReference type="InterPro" id="IPR000432">
    <property type="entry name" value="DNA_mismatch_repair_MutS_C"/>
</dbReference>
<organism evidence="9 10">
    <name type="scientific">Chlorella sorokiniana</name>
    <name type="common">Freshwater green alga</name>
    <dbReference type="NCBI Taxonomy" id="3076"/>
    <lineage>
        <taxon>Eukaryota</taxon>
        <taxon>Viridiplantae</taxon>
        <taxon>Chlorophyta</taxon>
        <taxon>core chlorophytes</taxon>
        <taxon>Trebouxiophyceae</taxon>
        <taxon>Chlorellales</taxon>
        <taxon>Chlorellaceae</taxon>
        <taxon>Chlorella clade</taxon>
        <taxon>Chlorella</taxon>
    </lineage>
</organism>
<evidence type="ECO:0000256" key="7">
    <source>
        <dbReference type="SAM" id="MobiDB-lite"/>
    </source>
</evidence>
<protein>
    <submittedName>
        <fullName evidence="9">DNA mismatch repair MSH2</fullName>
    </submittedName>
</protein>
<evidence type="ECO:0000256" key="1">
    <source>
        <dbReference type="ARBA" id="ARBA00006271"/>
    </source>
</evidence>
<dbReference type="SMART" id="SM00533">
    <property type="entry name" value="MUTSd"/>
    <property type="match status" value="1"/>
</dbReference>
<dbReference type="Gene3D" id="1.10.1420.10">
    <property type="match status" value="2"/>
</dbReference>
<dbReference type="SUPFAM" id="SSF52540">
    <property type="entry name" value="P-loop containing nucleoside triphosphate hydrolases"/>
    <property type="match status" value="1"/>
</dbReference>
<dbReference type="STRING" id="3076.A0A2P6TIN3"/>
<reference evidence="9 10" key="1">
    <citation type="journal article" date="2018" name="Plant J.">
        <title>Genome sequences of Chlorella sorokiniana UTEX 1602 and Micractinium conductrix SAG 241.80: implications to maltose excretion by a green alga.</title>
        <authorList>
            <person name="Arriola M.B."/>
            <person name="Velmurugan N."/>
            <person name="Zhang Y."/>
            <person name="Plunkett M.H."/>
            <person name="Hondzo H."/>
            <person name="Barney B.M."/>
        </authorList>
    </citation>
    <scope>NUCLEOTIDE SEQUENCE [LARGE SCALE GENOMIC DNA]</scope>
    <source>
        <strain evidence="10">UTEX 1602</strain>
    </source>
</reference>
<dbReference type="SMART" id="SM00534">
    <property type="entry name" value="MUTSac"/>
    <property type="match status" value="1"/>
</dbReference>
<dbReference type="GO" id="GO:0006298">
    <property type="term" value="P:mismatch repair"/>
    <property type="evidence" value="ECO:0007669"/>
    <property type="project" value="InterPro"/>
</dbReference>
<name>A0A2P6TIN3_CHLSO</name>
<evidence type="ECO:0000313" key="10">
    <source>
        <dbReference type="Proteomes" id="UP000239899"/>
    </source>
</evidence>
<dbReference type="InterPro" id="IPR045076">
    <property type="entry name" value="MutS"/>
</dbReference>
<evidence type="ECO:0000256" key="5">
    <source>
        <dbReference type="ARBA" id="ARBA00023204"/>
    </source>
</evidence>
<keyword evidence="6" id="KW-0175">Coiled coil</keyword>
<keyword evidence="4" id="KW-0238">DNA-binding</keyword>
<dbReference type="InterPro" id="IPR027417">
    <property type="entry name" value="P-loop_NTPase"/>
</dbReference>
<dbReference type="GO" id="GO:0005524">
    <property type="term" value="F:ATP binding"/>
    <property type="evidence" value="ECO:0007669"/>
    <property type="project" value="UniProtKB-KW"/>
</dbReference>
<comment type="similarity">
    <text evidence="1">Belongs to the DNA mismatch repair MutS family.</text>
</comment>
<gene>
    <name evidence="9" type="ORF">C2E21_7107</name>
</gene>
<dbReference type="PANTHER" id="PTHR11361:SF35">
    <property type="entry name" value="DNA MISMATCH REPAIR PROTEIN MSH2"/>
    <property type="match status" value="1"/>
</dbReference>
<evidence type="ECO:0000259" key="8">
    <source>
        <dbReference type="PROSITE" id="PS00486"/>
    </source>
</evidence>
<feature type="coiled-coil region" evidence="6">
    <location>
        <begin position="205"/>
        <end position="312"/>
    </location>
</feature>
<dbReference type="SUPFAM" id="SSF48334">
    <property type="entry name" value="DNA repair protein MutS, domain III"/>
    <property type="match status" value="1"/>
</dbReference>
<dbReference type="Pfam" id="PF05192">
    <property type="entry name" value="MutS_III"/>
    <property type="match status" value="1"/>
</dbReference>
<dbReference type="EMBL" id="LHPG02000014">
    <property type="protein sequence ID" value="PRW39072.1"/>
    <property type="molecule type" value="Genomic_DNA"/>
</dbReference>
<dbReference type="PANTHER" id="PTHR11361">
    <property type="entry name" value="DNA MISMATCH REPAIR PROTEIN MUTS FAMILY MEMBER"/>
    <property type="match status" value="1"/>
</dbReference>
<keyword evidence="5" id="KW-0234">DNA repair</keyword>
<accession>A0A2P6TIN3</accession>
<evidence type="ECO:0000256" key="3">
    <source>
        <dbReference type="ARBA" id="ARBA00022840"/>
    </source>
</evidence>
<keyword evidence="2" id="KW-0547">Nucleotide-binding</keyword>
<dbReference type="InterPro" id="IPR007696">
    <property type="entry name" value="DNA_mismatch_repair_MutS_core"/>
</dbReference>
<proteinExistence type="inferred from homology"/>
<keyword evidence="3" id="KW-0067">ATP-binding</keyword>
<dbReference type="GO" id="GO:0030983">
    <property type="term" value="F:mismatched DNA binding"/>
    <property type="evidence" value="ECO:0007669"/>
    <property type="project" value="InterPro"/>
</dbReference>
<sequence length="652" mass="69375">MDAPRDEEMLDAAGGAPADVAPQQQAMRVDASVEAALNLLPSNTDSATSFSLYGLLNKAQSPMGKALLKAWIKRPLIDIDAIQQRHDVVEGLAEDAQLRADLRGLHLRGLPDLDKLTRKLEGGKTSLQELCQMYRASAKLPQLEEAVRAHEGAHSHLLATKFADPLAEAHAPERLGKFEELLEAAVDMARVPDEYVISPTYDSGLADIDTEKQEVEATLQECAEAAARDLGLVLDKTLKLDWHKAGNQRLRCLRITAKEEKAVRKQLQARYQELEVKKDGMKFINKGMKAAAQRLQQLSASYEARQAELLAQVVSVAGTFAPVWRAVSAALAELDVLASFAEVAASAPMPYTRPTMLPSEAGEIVLRGSRHPCLEVQEGVDFIPNDCVMKQGASWFNIITGPNMGGKSTFIRQVGLAVLMAQIGSFVPAEQARISVRDALFCRVGAGDCQLRGLSTFMAEMLETAEILKGATSSSLVIVDELGRGTSTWEGLGLAWAISEHLCTEIGCGTLFATHFHDLAALETALPGAGVANLHVKAAETATGLTMLYQVHKGASAQSFGLAVARFARLPPEVIEAAAKRMGELEPASAPGAAGAAAGGDGSGSGCVTGSGGSDAAARELLLKFAQLPLTPGMAPDQLAVALQQHAVELCQ</sequence>
<feature type="domain" description="DNA mismatch repair proteins mutS family" evidence="8">
    <location>
        <begin position="475"/>
        <end position="491"/>
    </location>
</feature>
<dbReference type="Gene3D" id="3.40.50.300">
    <property type="entry name" value="P-loop containing nucleotide triphosphate hydrolases"/>
    <property type="match status" value="1"/>
</dbReference>
<feature type="region of interest" description="Disordered" evidence="7">
    <location>
        <begin position="1"/>
        <end position="21"/>
    </location>
</feature>
<feature type="compositionally biased region" description="Low complexity" evidence="7">
    <location>
        <begin position="11"/>
        <end position="21"/>
    </location>
</feature>
<keyword evidence="5" id="KW-0227">DNA damage</keyword>
<dbReference type="InterPro" id="IPR036187">
    <property type="entry name" value="DNA_mismatch_repair_MutS_sf"/>
</dbReference>
<dbReference type="OrthoDB" id="295033at2759"/>
<dbReference type="GO" id="GO:0140664">
    <property type="term" value="F:ATP-dependent DNA damage sensor activity"/>
    <property type="evidence" value="ECO:0007669"/>
    <property type="project" value="InterPro"/>
</dbReference>
<dbReference type="InterPro" id="IPR011184">
    <property type="entry name" value="DNA_mismatch_repair_Msh2"/>
</dbReference>
<evidence type="ECO:0000256" key="6">
    <source>
        <dbReference type="SAM" id="Coils"/>
    </source>
</evidence>
<comment type="caution">
    <text evidence="9">The sequence shown here is derived from an EMBL/GenBank/DDBJ whole genome shotgun (WGS) entry which is preliminary data.</text>
</comment>
<dbReference type="Proteomes" id="UP000239899">
    <property type="component" value="Unassembled WGS sequence"/>
</dbReference>
<dbReference type="GO" id="GO:0006312">
    <property type="term" value="P:mitotic recombination"/>
    <property type="evidence" value="ECO:0007669"/>
    <property type="project" value="TreeGrafter"/>
</dbReference>
<evidence type="ECO:0000313" key="9">
    <source>
        <dbReference type="EMBL" id="PRW39072.1"/>
    </source>
</evidence>
<dbReference type="Pfam" id="PF00488">
    <property type="entry name" value="MutS_V"/>
    <property type="match status" value="1"/>
</dbReference>
<dbReference type="AlphaFoldDB" id="A0A2P6TIN3"/>
<dbReference type="PIRSF" id="PIRSF005813">
    <property type="entry name" value="MSH2"/>
    <property type="match status" value="1"/>
</dbReference>
<keyword evidence="10" id="KW-1185">Reference proteome</keyword>